<dbReference type="Gene3D" id="3.40.50.620">
    <property type="entry name" value="HUPs"/>
    <property type="match status" value="1"/>
</dbReference>
<dbReference type="EMBL" id="CP051167">
    <property type="protein sequence ID" value="QIZ71924.1"/>
    <property type="molecule type" value="Genomic_DNA"/>
</dbReference>
<dbReference type="PRINTS" id="PR01438">
    <property type="entry name" value="UNVRSLSTRESS"/>
</dbReference>
<dbReference type="PANTHER" id="PTHR31964">
    <property type="entry name" value="ADENINE NUCLEOTIDE ALPHA HYDROLASES-LIKE SUPERFAMILY PROTEIN"/>
    <property type="match status" value="1"/>
</dbReference>
<comment type="similarity">
    <text evidence="1">Belongs to the universal stress protein A family.</text>
</comment>
<dbReference type="PANTHER" id="PTHR31964:SF113">
    <property type="entry name" value="USPA DOMAIN-CONTAINING PROTEIN"/>
    <property type="match status" value="1"/>
</dbReference>
<dbReference type="InterPro" id="IPR006015">
    <property type="entry name" value="Universal_stress_UspA"/>
</dbReference>
<evidence type="ECO:0000259" key="2">
    <source>
        <dbReference type="Pfam" id="PF00582"/>
    </source>
</evidence>
<dbReference type="AlphaFoldDB" id="A0A6H1TZA9"/>
<protein>
    <submittedName>
        <fullName evidence="3">Universal stress protein</fullName>
    </submittedName>
</protein>
<dbReference type="CDD" id="cd23659">
    <property type="entry name" value="USP_At3g01520-like"/>
    <property type="match status" value="1"/>
</dbReference>
<sequence>MTFQRILVALDDSKLSHIVFQNALDLAQTNQATLMLFQCLTAEIVGEPMVPIPLEVGLYPELAERAYQAQNARVQQYTQQVIQKFNQYCQIAGDRAIAAEFDYKMGDPGQWICKTAENWQADLVVVGRRGRSGLAEVLLGSVSNHVVHHAPCAVLVIQTGHSGSPVPTETKEEVQAI</sequence>
<dbReference type="RefSeq" id="WP_168570075.1">
    <property type="nucleotide sequence ID" value="NZ_CP051167.1"/>
</dbReference>
<gene>
    <name evidence="3" type="ORF">HCG48_16175</name>
</gene>
<dbReference type="KEGG" id="oxy:HCG48_16175"/>
<keyword evidence="4" id="KW-1185">Reference proteome</keyword>
<reference evidence="3 4" key="1">
    <citation type="submission" date="2020-04" db="EMBL/GenBank/DDBJ databases">
        <authorList>
            <person name="Basu S."/>
            <person name="Maruthanayagam V."/>
            <person name="Chakraborty S."/>
            <person name="Pramanik A."/>
            <person name="Mukherjee J."/>
            <person name="Brink B."/>
        </authorList>
    </citation>
    <scope>NUCLEOTIDE SEQUENCE [LARGE SCALE GENOMIC DNA]</scope>
    <source>
        <strain evidence="3 4">AP17</strain>
    </source>
</reference>
<organism evidence="3 4">
    <name type="scientific">Oxynema aestuarii AP17</name>
    <dbReference type="NCBI Taxonomy" id="2064643"/>
    <lineage>
        <taxon>Bacteria</taxon>
        <taxon>Bacillati</taxon>
        <taxon>Cyanobacteriota</taxon>
        <taxon>Cyanophyceae</taxon>
        <taxon>Oscillatoriophycideae</taxon>
        <taxon>Oscillatoriales</taxon>
        <taxon>Oscillatoriaceae</taxon>
        <taxon>Oxynema</taxon>
        <taxon>Oxynema aestuarii</taxon>
    </lineage>
</organism>
<dbReference type="InterPro" id="IPR014729">
    <property type="entry name" value="Rossmann-like_a/b/a_fold"/>
</dbReference>
<dbReference type="InterPro" id="IPR006016">
    <property type="entry name" value="UspA"/>
</dbReference>
<dbReference type="Proteomes" id="UP000500857">
    <property type="component" value="Chromosome"/>
</dbReference>
<dbReference type="Pfam" id="PF00582">
    <property type="entry name" value="Usp"/>
    <property type="match status" value="1"/>
</dbReference>
<accession>A0A6H1TZA9</accession>
<feature type="domain" description="UspA" evidence="2">
    <location>
        <begin position="3"/>
        <end position="157"/>
    </location>
</feature>
<name>A0A6H1TZA9_9CYAN</name>
<evidence type="ECO:0000313" key="3">
    <source>
        <dbReference type="EMBL" id="QIZ71924.1"/>
    </source>
</evidence>
<evidence type="ECO:0000256" key="1">
    <source>
        <dbReference type="ARBA" id="ARBA00008791"/>
    </source>
</evidence>
<dbReference type="PIRSF" id="PIRSF006276">
    <property type="entry name" value="UspA"/>
    <property type="match status" value="1"/>
</dbReference>
<evidence type="ECO:0000313" key="4">
    <source>
        <dbReference type="Proteomes" id="UP000500857"/>
    </source>
</evidence>
<proteinExistence type="inferred from homology"/>
<dbReference type="SUPFAM" id="SSF52402">
    <property type="entry name" value="Adenine nucleotide alpha hydrolases-like"/>
    <property type="match status" value="1"/>
</dbReference>